<keyword evidence="3 5" id="KW-0808">Transferase</keyword>
<dbReference type="InterPro" id="IPR045210">
    <property type="entry name" value="RING-Ubox_PUB"/>
</dbReference>
<dbReference type="EC" id="2.3.2.27" evidence="5"/>
<dbReference type="Gene3D" id="3.30.40.10">
    <property type="entry name" value="Zinc/RING finger domain, C3HC4 (zinc finger)"/>
    <property type="match status" value="1"/>
</dbReference>
<dbReference type="SMART" id="SM00504">
    <property type="entry name" value="Ubox"/>
    <property type="match status" value="1"/>
</dbReference>
<protein>
    <recommendedName>
        <fullName evidence="5 6">U-box domain-containing protein</fullName>
        <ecNumber evidence="5">2.3.2.27</ecNumber>
    </recommendedName>
    <alternativeName>
        <fullName evidence="5">RING-type E3 ubiquitin transferase PUB</fullName>
    </alternativeName>
</protein>
<comment type="caution">
    <text evidence="7">The sequence shown here is derived from an EMBL/GenBank/DDBJ whole genome shotgun (WGS) entry which is preliminary data.</text>
</comment>
<dbReference type="InterPro" id="IPR013083">
    <property type="entry name" value="Znf_RING/FYVE/PHD"/>
</dbReference>
<evidence type="ECO:0000256" key="2">
    <source>
        <dbReference type="ARBA" id="ARBA00004906"/>
    </source>
</evidence>
<dbReference type="GO" id="GO:0016567">
    <property type="term" value="P:protein ubiquitination"/>
    <property type="evidence" value="ECO:0007669"/>
    <property type="project" value="UniProtKB-UniRule"/>
</dbReference>
<proteinExistence type="predicted"/>
<dbReference type="InterPro" id="IPR011989">
    <property type="entry name" value="ARM-like"/>
</dbReference>
<dbReference type="PANTHER" id="PTHR22849:SF163">
    <property type="entry name" value="U-BOX DOMAIN-CONTAINING PROTEIN"/>
    <property type="match status" value="1"/>
</dbReference>
<evidence type="ECO:0000256" key="4">
    <source>
        <dbReference type="ARBA" id="ARBA00022786"/>
    </source>
</evidence>
<dbReference type="EMBL" id="JARAOO010000004">
    <property type="protein sequence ID" value="KAJ7969836.1"/>
    <property type="molecule type" value="Genomic_DNA"/>
</dbReference>
<dbReference type="SUPFAM" id="SSF48371">
    <property type="entry name" value="ARM repeat"/>
    <property type="match status" value="1"/>
</dbReference>
<dbReference type="InterPro" id="IPR016024">
    <property type="entry name" value="ARM-type_fold"/>
</dbReference>
<gene>
    <name evidence="7" type="ORF">O6P43_008115</name>
</gene>
<evidence type="ECO:0000313" key="8">
    <source>
        <dbReference type="Proteomes" id="UP001163823"/>
    </source>
</evidence>
<evidence type="ECO:0000313" key="7">
    <source>
        <dbReference type="EMBL" id="KAJ7969836.1"/>
    </source>
</evidence>
<keyword evidence="4 5" id="KW-0833">Ubl conjugation pathway</keyword>
<keyword evidence="8" id="KW-1185">Reference proteome</keyword>
<dbReference type="Proteomes" id="UP001163823">
    <property type="component" value="Chromosome 4"/>
</dbReference>
<comment type="catalytic activity">
    <reaction evidence="1 5">
        <text>S-ubiquitinyl-[E2 ubiquitin-conjugating enzyme]-L-cysteine + [acceptor protein]-L-lysine = [E2 ubiquitin-conjugating enzyme]-L-cysteine + N(6)-ubiquitinyl-[acceptor protein]-L-lysine.</text>
        <dbReference type="EC" id="2.3.2.27"/>
    </reaction>
</comment>
<reference evidence="7" key="1">
    <citation type="journal article" date="2023" name="Science">
        <title>Elucidation of the pathway for biosynthesis of saponin adjuvants from the soapbark tree.</title>
        <authorList>
            <person name="Reed J."/>
            <person name="Orme A."/>
            <person name="El-Demerdash A."/>
            <person name="Owen C."/>
            <person name="Martin L.B.B."/>
            <person name="Misra R.C."/>
            <person name="Kikuchi S."/>
            <person name="Rejzek M."/>
            <person name="Martin A.C."/>
            <person name="Harkess A."/>
            <person name="Leebens-Mack J."/>
            <person name="Louveau T."/>
            <person name="Stephenson M.J."/>
            <person name="Osbourn A."/>
        </authorList>
    </citation>
    <scope>NUCLEOTIDE SEQUENCE</scope>
    <source>
        <strain evidence="7">S10</strain>
    </source>
</reference>
<dbReference type="InterPro" id="IPR003613">
    <property type="entry name" value="Ubox_domain"/>
</dbReference>
<feature type="domain" description="U-box" evidence="6">
    <location>
        <begin position="9"/>
        <end position="83"/>
    </location>
</feature>
<dbReference type="Gene3D" id="1.25.10.10">
    <property type="entry name" value="Leucine-rich Repeat Variant"/>
    <property type="match status" value="1"/>
</dbReference>
<dbReference type="InterPro" id="IPR058678">
    <property type="entry name" value="ARM_PUB"/>
</dbReference>
<evidence type="ECO:0000256" key="5">
    <source>
        <dbReference type="RuleBase" id="RU369093"/>
    </source>
</evidence>
<name>A0AAD7PVK6_QUISA</name>
<dbReference type="CDD" id="cd16664">
    <property type="entry name" value="RING-Ubox_PUB"/>
    <property type="match status" value="1"/>
</dbReference>
<dbReference type="InterPro" id="IPR045185">
    <property type="entry name" value="PUB22/23/24-like"/>
</dbReference>
<dbReference type="Pfam" id="PF04564">
    <property type="entry name" value="U-box"/>
    <property type="match status" value="1"/>
</dbReference>
<dbReference type="PROSITE" id="PS51698">
    <property type="entry name" value="U_BOX"/>
    <property type="match status" value="1"/>
</dbReference>
<dbReference type="FunFam" id="3.30.40.10:FF:000442">
    <property type="entry name" value="RING-type E3 ubiquitin transferase"/>
    <property type="match status" value="1"/>
</dbReference>
<dbReference type="PANTHER" id="PTHR22849">
    <property type="entry name" value="WDSAM1 PROTEIN"/>
    <property type="match status" value="1"/>
</dbReference>
<accession>A0AAD7PVK6</accession>
<dbReference type="GO" id="GO:0061630">
    <property type="term" value="F:ubiquitin protein ligase activity"/>
    <property type="evidence" value="ECO:0007669"/>
    <property type="project" value="UniProtKB-UniRule"/>
</dbReference>
<evidence type="ECO:0000259" key="6">
    <source>
        <dbReference type="PROSITE" id="PS51698"/>
    </source>
</evidence>
<evidence type="ECO:0000256" key="3">
    <source>
        <dbReference type="ARBA" id="ARBA00022679"/>
    </source>
</evidence>
<sequence>MVRNELYITVPSFFRCPISMDIMRSPVSLCTGITYDRSSIQHWLESGHDTCPATMQILPSKDFIPNHTLHRLIHLWIRSGDCSSPASRSTLMTSSSVIMSPRQVGSMIHEIETDGRDCAVLLSKIVEFVRYSDENRRFVANFDGFELKIVGVLSKTSAAINVLEMAISILNLIMEEDGAKERIHRLIIASNPNCLSSILSILENGSLNSKIESARLLESLAGAVEAKRVIAETQGLLSVLLNLLCFENDDLRDAVLSCLIATSATRSLKTQLVQFGLVHVLSKTLQEPTISISITEKSLKLLALLSTTAEGRLAISEEPKCAVAVVEKLAIKGSKAATEDGLVVLWSMCCLFQNVKVQDEVVKNNGVTKILVVMQRDCDGHVRRMCRDLVKILKLGYKDGLGRYETQTTHIMPC</sequence>
<comment type="pathway">
    <text evidence="2 5">Protein modification; protein ubiquitination.</text>
</comment>
<organism evidence="7 8">
    <name type="scientific">Quillaja saponaria</name>
    <name type="common">Soap bark tree</name>
    <dbReference type="NCBI Taxonomy" id="32244"/>
    <lineage>
        <taxon>Eukaryota</taxon>
        <taxon>Viridiplantae</taxon>
        <taxon>Streptophyta</taxon>
        <taxon>Embryophyta</taxon>
        <taxon>Tracheophyta</taxon>
        <taxon>Spermatophyta</taxon>
        <taxon>Magnoliopsida</taxon>
        <taxon>eudicotyledons</taxon>
        <taxon>Gunneridae</taxon>
        <taxon>Pentapetalae</taxon>
        <taxon>rosids</taxon>
        <taxon>fabids</taxon>
        <taxon>Fabales</taxon>
        <taxon>Quillajaceae</taxon>
        <taxon>Quillaja</taxon>
    </lineage>
</organism>
<dbReference type="KEGG" id="qsa:O6P43_008115"/>
<dbReference type="SUPFAM" id="SSF57850">
    <property type="entry name" value="RING/U-box"/>
    <property type="match status" value="1"/>
</dbReference>
<evidence type="ECO:0000256" key="1">
    <source>
        <dbReference type="ARBA" id="ARBA00000900"/>
    </source>
</evidence>
<dbReference type="AlphaFoldDB" id="A0AAD7PVK6"/>
<comment type="function">
    <text evidence="5">Functions as an E3 ubiquitin ligase.</text>
</comment>
<dbReference type="Pfam" id="PF25598">
    <property type="entry name" value="ARM_PUB"/>
    <property type="match status" value="1"/>
</dbReference>